<gene>
    <name evidence="1" type="ORF">OSB1V03_LOCUS9930</name>
</gene>
<organism evidence="1">
    <name type="scientific">Medioppia subpectinata</name>
    <dbReference type="NCBI Taxonomy" id="1979941"/>
    <lineage>
        <taxon>Eukaryota</taxon>
        <taxon>Metazoa</taxon>
        <taxon>Ecdysozoa</taxon>
        <taxon>Arthropoda</taxon>
        <taxon>Chelicerata</taxon>
        <taxon>Arachnida</taxon>
        <taxon>Acari</taxon>
        <taxon>Acariformes</taxon>
        <taxon>Sarcoptiformes</taxon>
        <taxon>Oribatida</taxon>
        <taxon>Brachypylina</taxon>
        <taxon>Oppioidea</taxon>
        <taxon>Oppiidae</taxon>
        <taxon>Medioppia</taxon>
    </lineage>
</organism>
<dbReference type="Proteomes" id="UP000759131">
    <property type="component" value="Unassembled WGS sequence"/>
</dbReference>
<dbReference type="EMBL" id="OC861515">
    <property type="protein sequence ID" value="CAD7629514.1"/>
    <property type="molecule type" value="Genomic_DNA"/>
</dbReference>
<sequence length="80" mass="9308">MLSISDEQKESIVRLMNAIVSDSPRVTNLNNRSIVSQKLVKLIHYFEHSISEGNKSLLVLKCVSFEALIENWLLDYYFIY</sequence>
<accession>A0A7R9Q256</accession>
<proteinExistence type="predicted"/>
<protein>
    <submittedName>
        <fullName evidence="1">Uncharacterized protein</fullName>
    </submittedName>
</protein>
<keyword evidence="2" id="KW-1185">Reference proteome</keyword>
<evidence type="ECO:0000313" key="2">
    <source>
        <dbReference type="Proteomes" id="UP000759131"/>
    </source>
</evidence>
<dbReference type="EMBL" id="CAJPIZ010006940">
    <property type="protein sequence ID" value="CAG2109944.1"/>
    <property type="molecule type" value="Genomic_DNA"/>
</dbReference>
<reference evidence="1" key="1">
    <citation type="submission" date="2020-11" db="EMBL/GenBank/DDBJ databases">
        <authorList>
            <person name="Tran Van P."/>
        </authorList>
    </citation>
    <scope>NUCLEOTIDE SEQUENCE</scope>
</reference>
<dbReference type="AlphaFoldDB" id="A0A7R9Q256"/>
<evidence type="ECO:0000313" key="1">
    <source>
        <dbReference type="EMBL" id="CAD7629514.1"/>
    </source>
</evidence>
<name>A0A7R9Q256_9ACAR</name>